<keyword evidence="3" id="KW-1185">Reference proteome</keyword>
<evidence type="ECO:0000313" key="2">
    <source>
        <dbReference type="EMBL" id="KAJ1521840.1"/>
    </source>
</evidence>
<evidence type="ECO:0000313" key="3">
    <source>
        <dbReference type="Proteomes" id="UP001075354"/>
    </source>
</evidence>
<feature type="region of interest" description="Disordered" evidence="1">
    <location>
        <begin position="200"/>
        <end position="221"/>
    </location>
</feature>
<feature type="compositionally biased region" description="Basic and acidic residues" evidence="1">
    <location>
        <begin position="210"/>
        <end position="221"/>
    </location>
</feature>
<dbReference type="AlphaFoldDB" id="A0AAV7X9S4"/>
<organism evidence="2 3">
    <name type="scientific">Megalurothrips usitatus</name>
    <name type="common">bean blossom thrips</name>
    <dbReference type="NCBI Taxonomy" id="439358"/>
    <lineage>
        <taxon>Eukaryota</taxon>
        <taxon>Metazoa</taxon>
        <taxon>Ecdysozoa</taxon>
        <taxon>Arthropoda</taxon>
        <taxon>Hexapoda</taxon>
        <taxon>Insecta</taxon>
        <taxon>Pterygota</taxon>
        <taxon>Neoptera</taxon>
        <taxon>Paraneoptera</taxon>
        <taxon>Thysanoptera</taxon>
        <taxon>Terebrantia</taxon>
        <taxon>Thripoidea</taxon>
        <taxon>Thripidae</taxon>
        <taxon>Megalurothrips</taxon>
    </lineage>
</organism>
<gene>
    <name evidence="2" type="ORF">ONE63_003475</name>
</gene>
<sequence length="221" mass="25240">MESMQNVIIDDVLLEAGASKELFNRWKRAQLFGLMASFHIRNPYSAVTGACQTDISLLLGRAAEDSNQDCKEITSMMTAFDGHKSDHFIGGLVLLDDDDDDEEVVQEEGEGQDSEEDEEQEEEPDEKADRFKCMAKECSYRAGGRGTAAKTSLEKHVRKFHAERAEDLLKQIQQRYNRLALHPKTDADFKCDDCNKELRGNRAHQKRHAERCQDSKTKRRK</sequence>
<evidence type="ECO:0008006" key="4">
    <source>
        <dbReference type="Google" id="ProtNLM"/>
    </source>
</evidence>
<accession>A0AAV7X9S4</accession>
<comment type="caution">
    <text evidence="2">The sequence shown here is derived from an EMBL/GenBank/DDBJ whole genome shotgun (WGS) entry which is preliminary data.</text>
</comment>
<feature type="compositionally biased region" description="Acidic residues" evidence="1">
    <location>
        <begin position="101"/>
        <end position="126"/>
    </location>
</feature>
<dbReference type="EMBL" id="JAPTSV010000013">
    <property type="protein sequence ID" value="KAJ1521840.1"/>
    <property type="molecule type" value="Genomic_DNA"/>
</dbReference>
<feature type="region of interest" description="Disordered" evidence="1">
    <location>
        <begin position="101"/>
        <end position="129"/>
    </location>
</feature>
<dbReference type="Proteomes" id="UP001075354">
    <property type="component" value="Chromosome 13"/>
</dbReference>
<evidence type="ECO:0000256" key="1">
    <source>
        <dbReference type="SAM" id="MobiDB-lite"/>
    </source>
</evidence>
<protein>
    <recommendedName>
        <fullName evidence="4">C2H2-type domain-containing protein</fullName>
    </recommendedName>
</protein>
<reference evidence="2" key="1">
    <citation type="submission" date="2022-12" db="EMBL/GenBank/DDBJ databases">
        <title>Chromosome-level genome assembly of the bean flower thrips Megalurothrips usitatus.</title>
        <authorList>
            <person name="Ma L."/>
            <person name="Liu Q."/>
            <person name="Li H."/>
            <person name="Cai W."/>
        </authorList>
    </citation>
    <scope>NUCLEOTIDE SEQUENCE</scope>
    <source>
        <strain evidence="2">Cailab_2022a</strain>
    </source>
</reference>
<proteinExistence type="predicted"/>
<name>A0AAV7X9S4_9NEOP</name>